<dbReference type="EMBL" id="CAMPGE010019539">
    <property type="protein sequence ID" value="CAI2377863.1"/>
    <property type="molecule type" value="Genomic_DNA"/>
</dbReference>
<reference evidence="2" key="1">
    <citation type="submission" date="2023-07" db="EMBL/GenBank/DDBJ databases">
        <authorList>
            <consortium name="AG Swart"/>
            <person name="Singh M."/>
            <person name="Singh A."/>
            <person name="Seah K."/>
            <person name="Emmerich C."/>
        </authorList>
    </citation>
    <scope>NUCLEOTIDE SEQUENCE</scope>
    <source>
        <strain evidence="2">DP1</strain>
    </source>
</reference>
<evidence type="ECO:0000256" key="1">
    <source>
        <dbReference type="ARBA" id="ARBA00009100"/>
    </source>
</evidence>
<keyword evidence="3" id="KW-1185">Reference proteome</keyword>
<evidence type="ECO:0000313" key="2">
    <source>
        <dbReference type="EMBL" id="CAI2377863.1"/>
    </source>
</evidence>
<evidence type="ECO:0000313" key="3">
    <source>
        <dbReference type="Proteomes" id="UP001295684"/>
    </source>
</evidence>
<dbReference type="PANTHER" id="PTHR12233">
    <property type="entry name" value="VACUOLAR PROTEIN SORTING 26 RELATED"/>
    <property type="match status" value="1"/>
</dbReference>
<accession>A0AAD1XRG1</accession>
<dbReference type="InterPro" id="IPR014752">
    <property type="entry name" value="Arrestin-like_C"/>
</dbReference>
<protein>
    <recommendedName>
        <fullName evidence="4">Vacuolar protein sorting-associated protein 26</fullName>
    </recommendedName>
</protein>
<gene>
    <name evidence="2" type="ORF">ECRASSUSDP1_LOCUS19254</name>
</gene>
<proteinExistence type="inferred from homology"/>
<dbReference type="Gene3D" id="2.60.40.640">
    <property type="match status" value="2"/>
</dbReference>
<name>A0AAD1XRG1_EUPCR</name>
<comment type="similarity">
    <text evidence="1">Belongs to the VPS26 family.</text>
</comment>
<organism evidence="2 3">
    <name type="scientific">Euplotes crassus</name>
    <dbReference type="NCBI Taxonomy" id="5936"/>
    <lineage>
        <taxon>Eukaryota</taxon>
        <taxon>Sar</taxon>
        <taxon>Alveolata</taxon>
        <taxon>Ciliophora</taxon>
        <taxon>Intramacronucleata</taxon>
        <taxon>Spirotrichea</taxon>
        <taxon>Hypotrichia</taxon>
        <taxon>Euplotida</taxon>
        <taxon>Euplotidae</taxon>
        <taxon>Moneuplotes</taxon>
    </lineage>
</organism>
<dbReference type="Pfam" id="PF03643">
    <property type="entry name" value="Vps26"/>
    <property type="match status" value="1"/>
</dbReference>
<dbReference type="AlphaFoldDB" id="A0AAD1XRG1"/>
<dbReference type="GO" id="GO:0006886">
    <property type="term" value="P:intracellular protein transport"/>
    <property type="evidence" value="ECO:0007669"/>
    <property type="project" value="InterPro"/>
</dbReference>
<comment type="caution">
    <text evidence="2">The sequence shown here is derived from an EMBL/GenBank/DDBJ whole genome shotgun (WGS) entry which is preliminary data.</text>
</comment>
<dbReference type="Proteomes" id="UP001295684">
    <property type="component" value="Unassembled WGS sequence"/>
</dbReference>
<sequence>MASLEIELDRADKYYAPGEMLGGTYIYNDTVGIQHQGIVLNVSGYLDTVSIIRGKYGRGPLKESERIYFLKDRKELTSPGFLEVKKEIPFEYELQSNVPGENLVETYVGVDFSIIYEFTITVLKGSKVTEKTEQFYVAVKGQGLDAELGKKDNPIDFCIDPSSLDGSSISSVPKFLFEGKINSANCCITEPFDGTITVKESELEIKSLEVQLVRVETFEGKTNATEVQNIQVADGDVIRNLEIPLYMLFPIVYSSPTMKHKDFKIEFQVNIIVIFLNGYQLTESFEINIYR</sequence>
<evidence type="ECO:0008006" key="4">
    <source>
        <dbReference type="Google" id="ProtNLM"/>
    </source>
</evidence>
<dbReference type="InterPro" id="IPR028934">
    <property type="entry name" value="Vps26-related"/>
</dbReference>